<proteinExistence type="predicted"/>
<gene>
    <name evidence="1" type="ORF">UV11_C0016G0028</name>
</gene>
<sequence>MQKRDLREYQQDLLLRGFWLKVVVLVRESGGSQHDFSERIISYVFYILATVQESGIDEAMDDLKHLDDSRLCAVFYSFLGEIKEFMRTPEEGAFLVCKVAHKAFGQVADYYMKGFGEQVQEQTKLYNGLATDQAPEDEVADAYKKGAELKLREEAEEGLTGL</sequence>
<reference evidence="1 2" key="1">
    <citation type="journal article" date="2015" name="Nature">
        <title>rRNA introns, odd ribosomes, and small enigmatic genomes across a large radiation of phyla.</title>
        <authorList>
            <person name="Brown C.T."/>
            <person name="Hug L.A."/>
            <person name="Thomas B.C."/>
            <person name="Sharon I."/>
            <person name="Castelle C.J."/>
            <person name="Singh A."/>
            <person name="Wilkins M.J."/>
            <person name="Williams K.H."/>
            <person name="Banfield J.F."/>
        </authorList>
    </citation>
    <scope>NUCLEOTIDE SEQUENCE [LARGE SCALE GENOMIC DNA]</scope>
</reference>
<evidence type="ECO:0000313" key="2">
    <source>
        <dbReference type="Proteomes" id="UP000034036"/>
    </source>
</evidence>
<dbReference type="Proteomes" id="UP000034036">
    <property type="component" value="Unassembled WGS sequence"/>
</dbReference>
<name>A0A0G1CCP6_9BACT</name>
<comment type="caution">
    <text evidence="1">The sequence shown here is derived from an EMBL/GenBank/DDBJ whole genome shotgun (WGS) entry which is preliminary data.</text>
</comment>
<protein>
    <submittedName>
        <fullName evidence="1">Uncharacterized protein</fullName>
    </submittedName>
</protein>
<organism evidence="1 2">
    <name type="scientific">Candidatus Giovannonibacteria bacterium GW2011_GWF2_42_19</name>
    <dbReference type="NCBI Taxonomy" id="1618659"/>
    <lineage>
        <taxon>Bacteria</taxon>
        <taxon>Candidatus Giovannoniibacteriota</taxon>
    </lineage>
</organism>
<dbReference type="EMBL" id="LCDF01000016">
    <property type="protein sequence ID" value="KKS47413.1"/>
    <property type="molecule type" value="Genomic_DNA"/>
</dbReference>
<evidence type="ECO:0000313" key="1">
    <source>
        <dbReference type="EMBL" id="KKS47413.1"/>
    </source>
</evidence>
<dbReference type="AlphaFoldDB" id="A0A0G1CCP6"/>
<accession>A0A0G1CCP6</accession>